<evidence type="ECO:0000256" key="5">
    <source>
        <dbReference type="ARBA" id="ARBA00023242"/>
    </source>
</evidence>
<organism evidence="7 8">
    <name type="scientific">Mycena chlorophos</name>
    <name type="common">Agaric fungus</name>
    <name type="synonym">Agaricus chlorophos</name>
    <dbReference type="NCBI Taxonomy" id="658473"/>
    <lineage>
        <taxon>Eukaryota</taxon>
        <taxon>Fungi</taxon>
        <taxon>Dikarya</taxon>
        <taxon>Basidiomycota</taxon>
        <taxon>Agaricomycotina</taxon>
        <taxon>Agaricomycetes</taxon>
        <taxon>Agaricomycetidae</taxon>
        <taxon>Agaricales</taxon>
        <taxon>Marasmiineae</taxon>
        <taxon>Mycenaceae</taxon>
        <taxon>Mycena</taxon>
    </lineage>
</organism>
<evidence type="ECO:0000259" key="6">
    <source>
        <dbReference type="Pfam" id="PF04082"/>
    </source>
</evidence>
<dbReference type="InterPro" id="IPR050815">
    <property type="entry name" value="TF_fung"/>
</dbReference>
<feature type="domain" description="Xylanolytic transcriptional activator regulatory" evidence="6">
    <location>
        <begin position="75"/>
        <end position="246"/>
    </location>
</feature>
<evidence type="ECO:0000256" key="4">
    <source>
        <dbReference type="ARBA" id="ARBA00023163"/>
    </source>
</evidence>
<keyword evidence="5" id="KW-0539">Nucleus</keyword>
<dbReference type="Proteomes" id="UP000815677">
    <property type="component" value="Unassembled WGS sequence"/>
</dbReference>
<dbReference type="Pfam" id="PF04082">
    <property type="entry name" value="Fungal_trans"/>
    <property type="match status" value="1"/>
</dbReference>
<evidence type="ECO:0000256" key="2">
    <source>
        <dbReference type="ARBA" id="ARBA00022723"/>
    </source>
</evidence>
<evidence type="ECO:0000313" key="8">
    <source>
        <dbReference type="Proteomes" id="UP000815677"/>
    </source>
</evidence>
<dbReference type="PANTHER" id="PTHR47338">
    <property type="entry name" value="ZN(II)2CYS6 TRANSCRIPTION FACTOR (EUROFUNG)-RELATED"/>
    <property type="match status" value="1"/>
</dbReference>
<name>A0ABQ0L3X6_MYCCL</name>
<dbReference type="EMBL" id="DF841719">
    <property type="protein sequence ID" value="GAT45826.1"/>
    <property type="molecule type" value="Genomic_DNA"/>
</dbReference>
<dbReference type="PANTHER" id="PTHR47338:SF29">
    <property type="entry name" value="ZN(2)-C6 FUNGAL-TYPE DOMAIN-CONTAINING PROTEIN"/>
    <property type="match status" value="1"/>
</dbReference>
<evidence type="ECO:0000256" key="1">
    <source>
        <dbReference type="ARBA" id="ARBA00004123"/>
    </source>
</evidence>
<reference evidence="7" key="1">
    <citation type="submission" date="2014-09" db="EMBL/GenBank/DDBJ databases">
        <title>Genome sequence of the luminous mushroom Mycena chlorophos for searching fungal bioluminescence genes.</title>
        <authorList>
            <person name="Tanaka Y."/>
            <person name="Kasuga D."/>
            <person name="Oba Y."/>
            <person name="Hase S."/>
            <person name="Sato K."/>
            <person name="Oba Y."/>
            <person name="Sakakibara Y."/>
        </authorList>
    </citation>
    <scope>NUCLEOTIDE SEQUENCE</scope>
</reference>
<gene>
    <name evidence="7" type="ORF">MCHLO_03382</name>
</gene>
<comment type="subcellular location">
    <subcellularLocation>
        <location evidence="1">Nucleus</location>
    </subcellularLocation>
</comment>
<evidence type="ECO:0000313" key="7">
    <source>
        <dbReference type="EMBL" id="GAT45826.1"/>
    </source>
</evidence>
<protein>
    <recommendedName>
        <fullName evidence="6">Xylanolytic transcriptional activator regulatory domain-containing protein</fullName>
    </recommendedName>
</protein>
<evidence type="ECO:0000256" key="3">
    <source>
        <dbReference type="ARBA" id="ARBA00023015"/>
    </source>
</evidence>
<sequence length="473" mass="51313">MSYQDCEYASEGPTNVQRLEHQIAGLQAQIRGLEDPASRPSTPSLRPSSTLRSYLPPTVAVSRVSKPFQAISGPILSRLVTNFMKHARIQSGLFLDAGTRPDAASPALLTTVQLWAIHFSRTQSSAPTPESEFEAPYLARALAATADALQHLPRRPAAPDQEKVVLQAIQAHVLLANYFFRNVRIVEGRYQLGAAVGLVLAAGLHKLSGDPAEERINAFWTVYVMDCGWTVADGSPSNFPEDIQAAVDVPWPDDLSQAVSGSGTIAGFFSQPSGLVSANNSSPAALRSKAAVLFERASALVGRYQPQMSPDDQHNFSLAFTNMDVVIQRLRQTLVTAGTDPDSRMARLFASVAVIQLHTPFAWTPSWESQTSRTRVLEAARSVLATCEQLQPGFENAIVGTLLTITFRVFLAAIAFRRSQPTLAAAANASLPTEAELRACSEHMLVIMRTLARGCKLIEAQAMMIEEAYQGLE</sequence>
<keyword evidence="3" id="KW-0805">Transcription regulation</keyword>
<keyword evidence="4" id="KW-0804">Transcription</keyword>
<accession>A0ABQ0L3X6</accession>
<proteinExistence type="predicted"/>
<dbReference type="CDD" id="cd12148">
    <property type="entry name" value="fungal_TF_MHR"/>
    <property type="match status" value="1"/>
</dbReference>
<keyword evidence="8" id="KW-1185">Reference proteome</keyword>
<dbReference type="InterPro" id="IPR007219">
    <property type="entry name" value="XnlR_reg_dom"/>
</dbReference>
<keyword evidence="2" id="KW-0479">Metal-binding</keyword>